<dbReference type="GO" id="GO:0005829">
    <property type="term" value="C:cytosol"/>
    <property type="evidence" value="ECO:0007669"/>
    <property type="project" value="TreeGrafter"/>
</dbReference>
<dbReference type="GO" id="GO:0004066">
    <property type="term" value="F:asparagine synthase (glutamine-hydrolyzing) activity"/>
    <property type="evidence" value="ECO:0007669"/>
    <property type="project" value="UniProtKB-EC"/>
</dbReference>
<proteinExistence type="inferred from homology"/>
<keyword evidence="5 10" id="KW-0067">ATP-binding</keyword>
<dbReference type="SUPFAM" id="SSF52402">
    <property type="entry name" value="Adenine nucleotide alpha hydrolases-like"/>
    <property type="match status" value="1"/>
</dbReference>
<dbReference type="EC" id="6.3.5.4" evidence="3"/>
<gene>
    <name evidence="13" type="ORF">SAMN05444365_101835</name>
</gene>
<dbReference type="Gene3D" id="3.60.20.10">
    <property type="entry name" value="Glutamine Phosphoribosylpyrophosphate, subunit 1, domain 1"/>
    <property type="match status" value="1"/>
</dbReference>
<dbReference type="PANTHER" id="PTHR43284">
    <property type="entry name" value="ASPARAGINE SYNTHETASE (GLUTAMINE-HYDROLYZING)"/>
    <property type="match status" value="1"/>
</dbReference>
<dbReference type="PROSITE" id="PS51278">
    <property type="entry name" value="GATASE_TYPE_2"/>
    <property type="match status" value="1"/>
</dbReference>
<dbReference type="InterPro" id="IPR033738">
    <property type="entry name" value="AsnB_N"/>
</dbReference>
<feature type="site" description="Important for beta-aspartyl-AMP intermediate formation" evidence="11">
    <location>
        <position position="363"/>
    </location>
</feature>
<dbReference type="PIRSF" id="PIRSF001589">
    <property type="entry name" value="Asn_synthetase_glu-h"/>
    <property type="match status" value="1"/>
</dbReference>
<dbReference type="OrthoDB" id="9763290at2"/>
<evidence type="ECO:0000256" key="8">
    <source>
        <dbReference type="ARBA" id="ARBA00048741"/>
    </source>
</evidence>
<dbReference type="InterPro" id="IPR029055">
    <property type="entry name" value="Ntn_hydrolases_N"/>
</dbReference>
<dbReference type="InterPro" id="IPR051786">
    <property type="entry name" value="ASN_synthetase/amidase"/>
</dbReference>
<evidence type="ECO:0000313" key="13">
    <source>
        <dbReference type="EMBL" id="SDY14782.1"/>
    </source>
</evidence>
<dbReference type="InterPro" id="IPR014729">
    <property type="entry name" value="Rossmann-like_a/b/a_fold"/>
</dbReference>
<feature type="domain" description="Glutamine amidotransferase type-2" evidence="12">
    <location>
        <begin position="2"/>
        <end position="212"/>
    </location>
</feature>
<evidence type="ECO:0000256" key="11">
    <source>
        <dbReference type="PIRSR" id="PIRSR001589-3"/>
    </source>
</evidence>
<dbReference type="STRING" id="405436.SAMN05444365_101835"/>
<evidence type="ECO:0000256" key="9">
    <source>
        <dbReference type="PIRSR" id="PIRSR001589-1"/>
    </source>
</evidence>
<keyword evidence="14" id="KW-1185">Reference proteome</keyword>
<dbReference type="PANTHER" id="PTHR43284:SF1">
    <property type="entry name" value="ASPARAGINE SYNTHETASE"/>
    <property type="match status" value="1"/>
</dbReference>
<feature type="binding site" evidence="10">
    <location>
        <position position="100"/>
    </location>
    <ligand>
        <name>L-glutamine</name>
        <dbReference type="ChEBI" id="CHEBI:58359"/>
    </ligand>
</feature>
<keyword evidence="9" id="KW-0028">Amino-acid biosynthesis</keyword>
<dbReference type="RefSeq" id="WP_091551512.1">
    <property type="nucleotide sequence ID" value="NZ_FNPH01000001.1"/>
</dbReference>
<dbReference type="Pfam" id="PF13537">
    <property type="entry name" value="GATase_7"/>
    <property type="match status" value="1"/>
</dbReference>
<evidence type="ECO:0000259" key="12">
    <source>
        <dbReference type="PROSITE" id="PS51278"/>
    </source>
</evidence>
<feature type="active site" description="For GATase activity" evidence="9">
    <location>
        <position position="2"/>
    </location>
</feature>
<keyword evidence="4 10" id="KW-0547">Nucleotide-binding</keyword>
<reference evidence="14" key="1">
    <citation type="submission" date="2016-10" db="EMBL/GenBank/DDBJ databases">
        <authorList>
            <person name="Varghese N."/>
            <person name="Submissions S."/>
        </authorList>
    </citation>
    <scope>NUCLEOTIDE SEQUENCE [LARGE SCALE GENOMIC DNA]</scope>
    <source>
        <strain evidence="14">DSM 45245</strain>
    </source>
</reference>
<dbReference type="GO" id="GO:0005524">
    <property type="term" value="F:ATP binding"/>
    <property type="evidence" value="ECO:0007669"/>
    <property type="project" value="UniProtKB-KW"/>
</dbReference>
<dbReference type="Pfam" id="PF00733">
    <property type="entry name" value="Asn_synthase"/>
    <property type="match status" value="1"/>
</dbReference>
<accession>A0A1H3HH40</accession>
<sequence length="628" mass="71629">MCGISGMVYDPNTRLVDPDRLLAMCRTLSHRGPDDEGMYVTGNAGLAMRRLAVVDVRSGRQPVRNEGKNIHAVFNGEIYNHVALRRELMRRGHRFESAADSEVIPHLYEEHGPDFPGRLEGMFAIAVFDEAAQRLVLCRDRIGIKPLYYASSPTGLVFGSEIRAILAAGVSVTLDPQALSNYLSLMYVPGPRSIYHEIRKLPPATTLIWENGVCRTRRYWDLARHEQRADLSRDAAERTLRQLVTDSVERHLMADVPLGFFMSGGIDSTSVVAAARRARPDGMLRTFTVGFPDRSYDERPEAALVARHLRTNHTDLAVEPRAEDVVNRIAPSFDEPFADPSMVPTYYLCQLAREHVTVALSGDGGDELFAGYHSYKADKLARYYRYLPRALTGRLAPELLRFMPTSHARASLDFRARRFVENALEDPARSHYLWRVVFREARKARLLRPDLYAEVVDAYETHEPHYLAGDRFDALTRFQYTDANVYLVEDVLAKMDRLSMAHSLEVRVPLLATPVAEFAFSLPGRLKMPGYRPKRLLRDAMADALPPKIATMRKKGFNAPLPRWLTGVFRPLVAEYLSRAVVERQGYLRFEEVDRLVTQHMERTAEHSRELWTLLMFSLWVEEHKAYR</sequence>
<comment type="catalytic activity">
    <reaction evidence="8">
        <text>L-aspartate + L-glutamine + ATP + H2O = L-asparagine + L-glutamate + AMP + diphosphate + H(+)</text>
        <dbReference type="Rhea" id="RHEA:12228"/>
        <dbReference type="ChEBI" id="CHEBI:15377"/>
        <dbReference type="ChEBI" id="CHEBI:15378"/>
        <dbReference type="ChEBI" id="CHEBI:29985"/>
        <dbReference type="ChEBI" id="CHEBI:29991"/>
        <dbReference type="ChEBI" id="CHEBI:30616"/>
        <dbReference type="ChEBI" id="CHEBI:33019"/>
        <dbReference type="ChEBI" id="CHEBI:58048"/>
        <dbReference type="ChEBI" id="CHEBI:58359"/>
        <dbReference type="ChEBI" id="CHEBI:456215"/>
        <dbReference type="EC" id="6.3.5.4"/>
    </reaction>
</comment>
<dbReference type="SUPFAM" id="SSF56235">
    <property type="entry name" value="N-terminal nucleophile aminohydrolases (Ntn hydrolases)"/>
    <property type="match status" value="1"/>
</dbReference>
<dbReference type="Proteomes" id="UP000242415">
    <property type="component" value="Unassembled WGS sequence"/>
</dbReference>
<evidence type="ECO:0000256" key="7">
    <source>
        <dbReference type="ARBA" id="ARBA00022962"/>
    </source>
</evidence>
<evidence type="ECO:0000256" key="6">
    <source>
        <dbReference type="ARBA" id="ARBA00022888"/>
    </source>
</evidence>
<evidence type="ECO:0000256" key="10">
    <source>
        <dbReference type="PIRSR" id="PIRSR001589-2"/>
    </source>
</evidence>
<keyword evidence="6 9" id="KW-0061">Asparagine biosynthesis</keyword>
<evidence type="ECO:0000256" key="1">
    <source>
        <dbReference type="ARBA" id="ARBA00005187"/>
    </source>
</evidence>
<evidence type="ECO:0000256" key="2">
    <source>
        <dbReference type="ARBA" id="ARBA00005752"/>
    </source>
</evidence>
<dbReference type="EMBL" id="FNPH01000001">
    <property type="protein sequence ID" value="SDY14782.1"/>
    <property type="molecule type" value="Genomic_DNA"/>
</dbReference>
<dbReference type="CDD" id="cd00712">
    <property type="entry name" value="AsnB"/>
    <property type="match status" value="1"/>
</dbReference>
<keyword evidence="7 9" id="KW-0315">Glutamine amidotransferase</keyword>
<comment type="pathway">
    <text evidence="1">Amino-acid biosynthesis; L-asparagine biosynthesis; L-asparagine from L-aspartate (L-Gln route): step 1/1.</text>
</comment>
<comment type="similarity">
    <text evidence="2">Belongs to the asparagine synthetase family.</text>
</comment>
<evidence type="ECO:0000256" key="5">
    <source>
        <dbReference type="ARBA" id="ARBA00022840"/>
    </source>
</evidence>
<name>A0A1H3HH40_9ACTN</name>
<feature type="binding site" evidence="10">
    <location>
        <begin position="361"/>
        <end position="362"/>
    </location>
    <ligand>
        <name>ATP</name>
        <dbReference type="ChEBI" id="CHEBI:30616"/>
    </ligand>
</feature>
<dbReference type="InterPro" id="IPR006426">
    <property type="entry name" value="Asn_synth_AEB"/>
</dbReference>
<dbReference type="AlphaFoldDB" id="A0A1H3HH40"/>
<dbReference type="CDD" id="cd01991">
    <property type="entry name" value="Asn_synthase_B_C"/>
    <property type="match status" value="1"/>
</dbReference>
<dbReference type="InterPro" id="IPR001962">
    <property type="entry name" value="Asn_synthase"/>
</dbReference>
<feature type="binding site" evidence="10">
    <location>
        <position position="289"/>
    </location>
    <ligand>
        <name>ATP</name>
        <dbReference type="ChEBI" id="CHEBI:30616"/>
    </ligand>
</feature>
<dbReference type="Gene3D" id="3.40.50.620">
    <property type="entry name" value="HUPs"/>
    <property type="match status" value="1"/>
</dbReference>
<evidence type="ECO:0000256" key="3">
    <source>
        <dbReference type="ARBA" id="ARBA00012737"/>
    </source>
</evidence>
<protein>
    <recommendedName>
        <fullName evidence="3">asparagine synthase (glutamine-hydrolyzing)</fullName>
        <ecNumber evidence="3">6.3.5.4</ecNumber>
    </recommendedName>
</protein>
<dbReference type="GO" id="GO:0006529">
    <property type="term" value="P:asparagine biosynthetic process"/>
    <property type="evidence" value="ECO:0007669"/>
    <property type="project" value="UniProtKB-KW"/>
</dbReference>
<dbReference type="NCBIfam" id="TIGR01536">
    <property type="entry name" value="asn_synth_AEB"/>
    <property type="match status" value="1"/>
</dbReference>
<organism evidence="13 14">
    <name type="scientific">Micromonospora pattaloongensis</name>
    <dbReference type="NCBI Taxonomy" id="405436"/>
    <lineage>
        <taxon>Bacteria</taxon>
        <taxon>Bacillati</taxon>
        <taxon>Actinomycetota</taxon>
        <taxon>Actinomycetes</taxon>
        <taxon>Micromonosporales</taxon>
        <taxon>Micromonosporaceae</taxon>
        <taxon>Micromonospora</taxon>
    </lineage>
</organism>
<evidence type="ECO:0000313" key="14">
    <source>
        <dbReference type="Proteomes" id="UP000242415"/>
    </source>
</evidence>
<evidence type="ECO:0000256" key="4">
    <source>
        <dbReference type="ARBA" id="ARBA00022741"/>
    </source>
</evidence>
<dbReference type="InterPro" id="IPR017932">
    <property type="entry name" value="GATase_2_dom"/>
</dbReference>